<dbReference type="EMBL" id="JACEIK010000868">
    <property type="protein sequence ID" value="MCD7463147.1"/>
    <property type="molecule type" value="Genomic_DNA"/>
</dbReference>
<keyword evidence="2" id="KW-1185">Reference proteome</keyword>
<feature type="non-terminal residue" evidence="1">
    <location>
        <position position="1"/>
    </location>
</feature>
<reference evidence="1 2" key="1">
    <citation type="journal article" date="2021" name="BMC Genomics">
        <title>Datura genome reveals duplications of psychoactive alkaloid biosynthetic genes and high mutation rate following tissue culture.</title>
        <authorList>
            <person name="Rajewski A."/>
            <person name="Carter-House D."/>
            <person name="Stajich J."/>
            <person name="Litt A."/>
        </authorList>
    </citation>
    <scope>NUCLEOTIDE SEQUENCE [LARGE SCALE GENOMIC DNA]</scope>
    <source>
        <strain evidence="1">AR-01</strain>
    </source>
</reference>
<evidence type="ECO:0000313" key="1">
    <source>
        <dbReference type="EMBL" id="MCD7463147.1"/>
    </source>
</evidence>
<name>A0ABS8SVT5_DATST</name>
<proteinExistence type="predicted"/>
<dbReference type="Proteomes" id="UP000823775">
    <property type="component" value="Unassembled WGS sequence"/>
</dbReference>
<organism evidence="1 2">
    <name type="scientific">Datura stramonium</name>
    <name type="common">Jimsonweed</name>
    <name type="synonym">Common thornapple</name>
    <dbReference type="NCBI Taxonomy" id="4076"/>
    <lineage>
        <taxon>Eukaryota</taxon>
        <taxon>Viridiplantae</taxon>
        <taxon>Streptophyta</taxon>
        <taxon>Embryophyta</taxon>
        <taxon>Tracheophyta</taxon>
        <taxon>Spermatophyta</taxon>
        <taxon>Magnoliopsida</taxon>
        <taxon>eudicotyledons</taxon>
        <taxon>Gunneridae</taxon>
        <taxon>Pentapetalae</taxon>
        <taxon>asterids</taxon>
        <taxon>lamiids</taxon>
        <taxon>Solanales</taxon>
        <taxon>Solanaceae</taxon>
        <taxon>Solanoideae</taxon>
        <taxon>Datureae</taxon>
        <taxon>Datura</taxon>
    </lineage>
</organism>
<accession>A0ABS8SVT5</accession>
<comment type="caution">
    <text evidence="1">The sequence shown here is derived from an EMBL/GenBank/DDBJ whole genome shotgun (WGS) entry which is preliminary data.</text>
</comment>
<evidence type="ECO:0000313" key="2">
    <source>
        <dbReference type="Proteomes" id="UP000823775"/>
    </source>
</evidence>
<sequence length="51" mass="5648">HVVSRIREGDSFALCGLVMSDYFIGTTGLAQILDLLIEPCFKCLQSQELIC</sequence>
<gene>
    <name evidence="1" type="ORF">HAX54_050037</name>
</gene>
<protein>
    <submittedName>
        <fullName evidence="1">Uncharacterized protein</fullName>
    </submittedName>
</protein>